<accession>A0A4R2IST1</accession>
<dbReference type="Pfam" id="PF00211">
    <property type="entry name" value="Guanylate_cyc"/>
    <property type="match status" value="1"/>
</dbReference>
<dbReference type="InterPro" id="IPR018297">
    <property type="entry name" value="A/G_cyclase_CS"/>
</dbReference>
<dbReference type="Gene3D" id="3.30.70.1230">
    <property type="entry name" value="Nucleotide cyclase"/>
    <property type="match status" value="1"/>
</dbReference>
<comment type="caution">
    <text evidence="10">The sequence shown here is derived from an EMBL/GenBank/DDBJ whole genome shotgun (WGS) entry which is preliminary data.</text>
</comment>
<keyword evidence="2 8" id="KW-0812">Transmembrane</keyword>
<feature type="transmembrane region" description="Helical" evidence="8">
    <location>
        <begin position="127"/>
        <end position="144"/>
    </location>
</feature>
<dbReference type="EMBL" id="SLWR01000004">
    <property type="protein sequence ID" value="TCO48483.1"/>
    <property type="molecule type" value="Genomic_DNA"/>
</dbReference>
<dbReference type="OrthoDB" id="9806704at2"/>
<evidence type="ECO:0000256" key="3">
    <source>
        <dbReference type="ARBA" id="ARBA00022741"/>
    </source>
</evidence>
<evidence type="ECO:0000313" key="11">
    <source>
        <dbReference type="Proteomes" id="UP000295573"/>
    </source>
</evidence>
<evidence type="ECO:0000313" key="10">
    <source>
        <dbReference type="EMBL" id="TCO48483.1"/>
    </source>
</evidence>
<dbReference type="GO" id="GO:0004016">
    <property type="term" value="F:adenylate cyclase activity"/>
    <property type="evidence" value="ECO:0007669"/>
    <property type="project" value="UniProtKB-ARBA"/>
</dbReference>
<evidence type="ECO:0000259" key="9">
    <source>
        <dbReference type="PROSITE" id="PS50125"/>
    </source>
</evidence>
<evidence type="ECO:0000256" key="6">
    <source>
        <dbReference type="ARBA" id="ARBA00023239"/>
    </source>
</evidence>
<evidence type="ECO:0000256" key="4">
    <source>
        <dbReference type="ARBA" id="ARBA00022989"/>
    </source>
</evidence>
<keyword evidence="3" id="KW-0547">Nucleotide-binding</keyword>
<dbReference type="PROSITE" id="PS00452">
    <property type="entry name" value="GUANYLATE_CYCLASE_1"/>
    <property type="match status" value="1"/>
</dbReference>
<dbReference type="SUPFAM" id="SSF55073">
    <property type="entry name" value="Nucleotide cyclase"/>
    <property type="match status" value="1"/>
</dbReference>
<dbReference type="GO" id="GO:0000166">
    <property type="term" value="F:nucleotide binding"/>
    <property type="evidence" value="ECO:0007669"/>
    <property type="project" value="UniProtKB-KW"/>
</dbReference>
<dbReference type="CDD" id="cd07302">
    <property type="entry name" value="CHD"/>
    <property type="match status" value="1"/>
</dbReference>
<gene>
    <name evidence="10" type="ORF">EV646_104305</name>
</gene>
<dbReference type="GO" id="GO:0016020">
    <property type="term" value="C:membrane"/>
    <property type="evidence" value="ECO:0007669"/>
    <property type="project" value="UniProtKB-SubCell"/>
</dbReference>
<sequence length="425" mass="46159">MTGSWLQAGVRGRRPGRAVVRRLERLADLGARPEDTHDERLRQGTLIFSSLLITAISTIWVTTYLAYGDPVSAAIPGFYQVITVIGLAVLARTRRFATFRTTQLLAFLVLPALLQVSLGGFVASSAMILWAVFTPLAALALLGIQRSVSWLVAFFVELAALALVDSRLAQSPSALPPGFVVTFLVLNIAGVMVSAYVMLSYFVEQRERAHRDLRAERERSERLLLNVLPEPIAERLKTEPGVIAEHYEAVSVLFADIVGFTARSAVMAAEDVVKLLDQVFSAFDRIADAEGVEKIKTIGDAYMLVGGLPMPRPDHLAAVARTALTLRDEVARIAALPGQDWLAVRIGIDSGPVVAGVIGRRKFIYDLWGDTVNTASRMESHGPPGEIQVTGRVAAALGPEFAVRPRGTIEVKGKGPMQTFLLDRP</sequence>
<comment type="similarity">
    <text evidence="7">Belongs to the adenylyl cyclase class-4/guanylyl cyclase family.</text>
</comment>
<dbReference type="GO" id="GO:0009190">
    <property type="term" value="P:cyclic nucleotide biosynthetic process"/>
    <property type="evidence" value="ECO:0007669"/>
    <property type="project" value="InterPro"/>
</dbReference>
<proteinExistence type="inferred from homology"/>
<dbReference type="SMART" id="SM00044">
    <property type="entry name" value="CYCc"/>
    <property type="match status" value="1"/>
</dbReference>
<feature type="transmembrane region" description="Helical" evidence="8">
    <location>
        <begin position="103"/>
        <end position="121"/>
    </location>
</feature>
<keyword evidence="6 7" id="KW-0456">Lyase</keyword>
<dbReference type="AlphaFoldDB" id="A0A4R2IST1"/>
<feature type="transmembrane region" description="Helical" evidence="8">
    <location>
        <begin position="151"/>
        <end position="169"/>
    </location>
</feature>
<keyword evidence="5 8" id="KW-0472">Membrane</keyword>
<keyword evidence="11" id="KW-1185">Reference proteome</keyword>
<dbReference type="PANTHER" id="PTHR11920:SF335">
    <property type="entry name" value="GUANYLATE CYCLASE"/>
    <property type="match status" value="1"/>
</dbReference>
<dbReference type="PANTHER" id="PTHR11920">
    <property type="entry name" value="GUANYLYL CYCLASE"/>
    <property type="match status" value="1"/>
</dbReference>
<comment type="subcellular location">
    <subcellularLocation>
        <location evidence="1">Membrane</location>
    </subcellularLocation>
</comment>
<name>A0A4R2IST1_9ACTN</name>
<organism evidence="10 11">
    <name type="scientific">Kribbella antiqua</name>
    <dbReference type="NCBI Taxonomy" id="2512217"/>
    <lineage>
        <taxon>Bacteria</taxon>
        <taxon>Bacillati</taxon>
        <taxon>Actinomycetota</taxon>
        <taxon>Actinomycetes</taxon>
        <taxon>Propionibacteriales</taxon>
        <taxon>Kribbellaceae</taxon>
        <taxon>Kribbella</taxon>
    </lineage>
</organism>
<dbReference type="RefSeq" id="WP_132148390.1">
    <property type="nucleotide sequence ID" value="NZ_SLWR01000004.1"/>
</dbReference>
<dbReference type="InterPro" id="IPR029787">
    <property type="entry name" value="Nucleotide_cyclase"/>
</dbReference>
<evidence type="ECO:0000256" key="2">
    <source>
        <dbReference type="ARBA" id="ARBA00022692"/>
    </source>
</evidence>
<protein>
    <submittedName>
        <fullName evidence="10">Guanylate cyclase</fullName>
    </submittedName>
</protein>
<evidence type="ECO:0000256" key="1">
    <source>
        <dbReference type="ARBA" id="ARBA00004370"/>
    </source>
</evidence>
<feature type="transmembrane region" description="Helical" evidence="8">
    <location>
        <begin position="46"/>
        <end position="67"/>
    </location>
</feature>
<keyword evidence="4 8" id="KW-1133">Transmembrane helix</keyword>
<evidence type="ECO:0000256" key="7">
    <source>
        <dbReference type="RuleBase" id="RU000405"/>
    </source>
</evidence>
<dbReference type="Proteomes" id="UP000295573">
    <property type="component" value="Unassembled WGS sequence"/>
</dbReference>
<dbReference type="GO" id="GO:0035556">
    <property type="term" value="P:intracellular signal transduction"/>
    <property type="evidence" value="ECO:0007669"/>
    <property type="project" value="InterPro"/>
</dbReference>
<dbReference type="PROSITE" id="PS50125">
    <property type="entry name" value="GUANYLATE_CYCLASE_2"/>
    <property type="match status" value="1"/>
</dbReference>
<feature type="transmembrane region" description="Helical" evidence="8">
    <location>
        <begin position="181"/>
        <end position="203"/>
    </location>
</feature>
<evidence type="ECO:0000256" key="5">
    <source>
        <dbReference type="ARBA" id="ARBA00023136"/>
    </source>
</evidence>
<dbReference type="InterPro" id="IPR050401">
    <property type="entry name" value="Cyclic_nucleotide_synthase"/>
</dbReference>
<feature type="transmembrane region" description="Helical" evidence="8">
    <location>
        <begin position="73"/>
        <end position="91"/>
    </location>
</feature>
<feature type="domain" description="Guanylate cyclase" evidence="9">
    <location>
        <begin position="251"/>
        <end position="379"/>
    </location>
</feature>
<evidence type="ECO:0000256" key="8">
    <source>
        <dbReference type="SAM" id="Phobius"/>
    </source>
</evidence>
<dbReference type="InterPro" id="IPR001054">
    <property type="entry name" value="A/G_cyclase"/>
</dbReference>
<reference evidence="10 11" key="1">
    <citation type="journal article" date="2015" name="Stand. Genomic Sci.">
        <title>Genomic Encyclopedia of Bacterial and Archaeal Type Strains, Phase III: the genomes of soil and plant-associated and newly described type strains.</title>
        <authorList>
            <person name="Whitman W.B."/>
            <person name="Woyke T."/>
            <person name="Klenk H.P."/>
            <person name="Zhou Y."/>
            <person name="Lilburn T.G."/>
            <person name="Beck B.J."/>
            <person name="De Vos P."/>
            <person name="Vandamme P."/>
            <person name="Eisen J.A."/>
            <person name="Garrity G."/>
            <person name="Hugenholtz P."/>
            <person name="Kyrpides N.C."/>
        </authorList>
    </citation>
    <scope>NUCLEOTIDE SEQUENCE [LARGE SCALE GENOMIC DNA]</scope>
    <source>
        <strain evidence="10 11">VKM Ac-2541</strain>
    </source>
</reference>